<evidence type="ECO:0000313" key="1">
    <source>
        <dbReference type="EMBL" id="KAF6376390.1"/>
    </source>
</evidence>
<dbReference type="EMBL" id="JACAGC010000003">
    <property type="protein sequence ID" value="KAF6376390.1"/>
    <property type="molecule type" value="Genomic_DNA"/>
</dbReference>
<reference evidence="1 2" key="1">
    <citation type="journal article" date="2020" name="Nature">
        <title>Six reference-quality genomes reveal evolution of bat adaptations.</title>
        <authorList>
            <person name="Jebb D."/>
            <person name="Huang Z."/>
            <person name="Pippel M."/>
            <person name="Hughes G.M."/>
            <person name="Lavrichenko K."/>
            <person name="Devanna P."/>
            <person name="Winkler S."/>
            <person name="Jermiin L.S."/>
            <person name="Skirmuntt E.C."/>
            <person name="Katzourakis A."/>
            <person name="Burkitt-Gray L."/>
            <person name="Ray D.A."/>
            <person name="Sullivan K.A.M."/>
            <person name="Roscito J.G."/>
            <person name="Kirilenko B.M."/>
            <person name="Davalos L.M."/>
            <person name="Corthals A.P."/>
            <person name="Power M.L."/>
            <person name="Jones G."/>
            <person name="Ransome R.D."/>
            <person name="Dechmann D.K.N."/>
            <person name="Locatelli A.G."/>
            <person name="Puechmaille S.J."/>
            <person name="Fedrigo O."/>
            <person name="Jarvis E.D."/>
            <person name="Hiller M."/>
            <person name="Vernes S.C."/>
            <person name="Myers E.W."/>
            <person name="Teeling E.C."/>
        </authorList>
    </citation>
    <scope>NUCLEOTIDE SEQUENCE [LARGE SCALE GENOMIC DNA]</scope>
    <source>
        <strain evidence="1">MRhiFer1</strain>
        <tissue evidence="1">Lung</tissue>
    </source>
</reference>
<evidence type="ECO:0000313" key="2">
    <source>
        <dbReference type="Proteomes" id="UP000585614"/>
    </source>
</evidence>
<protein>
    <submittedName>
        <fullName evidence="1">Uncharacterized protein</fullName>
    </submittedName>
</protein>
<dbReference type="Proteomes" id="UP000585614">
    <property type="component" value="Unassembled WGS sequence"/>
</dbReference>
<comment type="caution">
    <text evidence="1">The sequence shown here is derived from an EMBL/GenBank/DDBJ whole genome shotgun (WGS) entry which is preliminary data.</text>
</comment>
<sequence length="128" mass="13796">MGCEGGPVCHLGEFIEMCTPVGCFDLMSLQAQKPVMALCREAHGDLNSCPTTAPPFTAPDYWFSLISDFPPPVNLPFQSGQPELLGQFLLCALAHSLLTSGLPTNLEDAFLHFPLSLLCFPNSSPTLL</sequence>
<proteinExistence type="predicted"/>
<dbReference type="AlphaFoldDB" id="A0A7J7ZRR2"/>
<name>A0A7J7ZRR2_RHIFE</name>
<organism evidence="1 2">
    <name type="scientific">Rhinolophus ferrumequinum</name>
    <name type="common">Greater horseshoe bat</name>
    <dbReference type="NCBI Taxonomy" id="59479"/>
    <lineage>
        <taxon>Eukaryota</taxon>
        <taxon>Metazoa</taxon>
        <taxon>Chordata</taxon>
        <taxon>Craniata</taxon>
        <taxon>Vertebrata</taxon>
        <taxon>Euteleostomi</taxon>
        <taxon>Mammalia</taxon>
        <taxon>Eutheria</taxon>
        <taxon>Laurasiatheria</taxon>
        <taxon>Chiroptera</taxon>
        <taxon>Yinpterochiroptera</taxon>
        <taxon>Rhinolophoidea</taxon>
        <taxon>Rhinolophidae</taxon>
        <taxon>Rhinolophinae</taxon>
        <taxon>Rhinolophus</taxon>
    </lineage>
</organism>
<gene>
    <name evidence="1" type="ORF">mRhiFer1_009583</name>
</gene>
<accession>A0A7J7ZRR2</accession>